<reference evidence="8" key="2">
    <citation type="submission" date="2016-02" db="EMBL/GenBank/DDBJ databases">
        <title>Draft genome sequence of five rapidly growing Mycobacterium species.</title>
        <authorList>
            <person name="Katahira K."/>
            <person name="Gotou Y."/>
            <person name="Iida K."/>
            <person name="Ogura Y."/>
            <person name="Hayashi T."/>
        </authorList>
    </citation>
    <scope>NUCLEOTIDE SEQUENCE [LARGE SCALE GENOMIC DNA]</scope>
    <source>
        <strain evidence="8">JCM15654</strain>
    </source>
</reference>
<evidence type="ECO:0000259" key="6">
    <source>
        <dbReference type="PROSITE" id="PS50977"/>
    </source>
</evidence>
<evidence type="ECO:0000313" key="8">
    <source>
        <dbReference type="Proteomes" id="UP000069620"/>
    </source>
</evidence>
<keyword evidence="3" id="KW-0804">Transcription</keyword>
<dbReference type="OrthoDB" id="4538622at2"/>
<organism evidence="7 8">
    <name type="scientific">Mycolicibacterium brisbanense</name>
    <dbReference type="NCBI Taxonomy" id="146020"/>
    <lineage>
        <taxon>Bacteria</taxon>
        <taxon>Bacillati</taxon>
        <taxon>Actinomycetota</taxon>
        <taxon>Actinomycetes</taxon>
        <taxon>Mycobacteriales</taxon>
        <taxon>Mycobacteriaceae</taxon>
        <taxon>Mycolicibacterium</taxon>
    </lineage>
</organism>
<evidence type="ECO:0000256" key="5">
    <source>
        <dbReference type="SAM" id="MobiDB-lite"/>
    </source>
</evidence>
<keyword evidence="8" id="KW-1185">Reference proteome</keyword>
<dbReference type="GO" id="GO:0003700">
    <property type="term" value="F:DNA-binding transcription factor activity"/>
    <property type="evidence" value="ECO:0007669"/>
    <property type="project" value="TreeGrafter"/>
</dbReference>
<name>A0A100W5F5_9MYCO</name>
<evidence type="ECO:0000256" key="1">
    <source>
        <dbReference type="ARBA" id="ARBA00023015"/>
    </source>
</evidence>
<dbReference type="InterPro" id="IPR001647">
    <property type="entry name" value="HTH_TetR"/>
</dbReference>
<dbReference type="RefSeq" id="WP_062831715.1">
    <property type="nucleotide sequence ID" value="NZ_BCSX01000053.1"/>
</dbReference>
<keyword evidence="1" id="KW-0805">Transcription regulation</keyword>
<evidence type="ECO:0000256" key="2">
    <source>
        <dbReference type="ARBA" id="ARBA00023125"/>
    </source>
</evidence>
<accession>A0A100W5F5</accession>
<dbReference type="InterPro" id="IPR009057">
    <property type="entry name" value="Homeodomain-like_sf"/>
</dbReference>
<dbReference type="PANTHER" id="PTHR30055:SF234">
    <property type="entry name" value="HTH-TYPE TRANSCRIPTIONAL REGULATOR BETI"/>
    <property type="match status" value="1"/>
</dbReference>
<evidence type="ECO:0000313" key="7">
    <source>
        <dbReference type="EMBL" id="GAS91956.1"/>
    </source>
</evidence>
<feature type="DNA-binding region" description="H-T-H motif" evidence="4">
    <location>
        <begin position="44"/>
        <end position="63"/>
    </location>
</feature>
<dbReference type="InterPro" id="IPR050109">
    <property type="entry name" value="HTH-type_TetR-like_transc_reg"/>
</dbReference>
<dbReference type="Proteomes" id="UP000069620">
    <property type="component" value="Unassembled WGS sequence"/>
</dbReference>
<dbReference type="PROSITE" id="PS50977">
    <property type="entry name" value="HTH_TETR_2"/>
    <property type="match status" value="1"/>
</dbReference>
<dbReference type="SUPFAM" id="SSF46689">
    <property type="entry name" value="Homeodomain-like"/>
    <property type="match status" value="1"/>
</dbReference>
<feature type="region of interest" description="Disordered" evidence="5">
    <location>
        <begin position="1"/>
        <end position="21"/>
    </location>
</feature>
<dbReference type="Pfam" id="PF00440">
    <property type="entry name" value="TetR_N"/>
    <property type="match status" value="1"/>
</dbReference>
<dbReference type="PANTHER" id="PTHR30055">
    <property type="entry name" value="HTH-TYPE TRANSCRIPTIONAL REGULATOR RUTR"/>
    <property type="match status" value="1"/>
</dbReference>
<keyword evidence="2 4" id="KW-0238">DNA-binding</keyword>
<dbReference type="EMBL" id="BCSX01000053">
    <property type="protein sequence ID" value="GAS91956.1"/>
    <property type="molecule type" value="Genomic_DNA"/>
</dbReference>
<comment type="caution">
    <text evidence="7">The sequence shown here is derived from an EMBL/GenBank/DDBJ whole genome shotgun (WGS) entry which is preliminary data.</text>
</comment>
<gene>
    <name evidence="7" type="ORF">RMCB_6052</name>
</gene>
<dbReference type="STRING" id="146020.RMCB_6052"/>
<dbReference type="GO" id="GO:0000976">
    <property type="term" value="F:transcription cis-regulatory region binding"/>
    <property type="evidence" value="ECO:0007669"/>
    <property type="project" value="TreeGrafter"/>
</dbReference>
<evidence type="ECO:0000256" key="3">
    <source>
        <dbReference type="ARBA" id="ARBA00023163"/>
    </source>
</evidence>
<evidence type="ECO:0000256" key="4">
    <source>
        <dbReference type="PROSITE-ProRule" id="PRU00335"/>
    </source>
</evidence>
<dbReference type="PRINTS" id="PR00455">
    <property type="entry name" value="HTHTETR"/>
</dbReference>
<sequence length="216" mass="23690">MTDEPNVGASGGRRTQAERSATTRARLLDATIECLMTYGYSATTTPRIAEVAGLTRGAQLHHFRAKSDMVVAAIERLAQLRAQAVMDEVDRFDPRADFYTSLLDYLWELHRGPLFAATVELWVAARTDRVLAREIEKVEPIVNTALIAAAEHVLPAAASASKELGDFVFTAMDTLRGILIASFVDGDATRAKRRWQRACRVLVTAAPRVFESPSGS</sequence>
<protein>
    <submittedName>
        <fullName evidence="7">Transcriptional regulator</fullName>
    </submittedName>
</protein>
<feature type="domain" description="HTH tetR-type" evidence="6">
    <location>
        <begin position="21"/>
        <end position="81"/>
    </location>
</feature>
<reference evidence="8" key="1">
    <citation type="journal article" date="2016" name="Genome Announc.">
        <title>Draft Genome Sequences of Five Rapidly Growing Mycobacterium Species, M. thermoresistibile, M. fortuitum subsp. acetamidolyticum, M. canariasense, M. brisbanense, and M. novocastrense.</title>
        <authorList>
            <person name="Katahira K."/>
            <person name="Ogura Y."/>
            <person name="Gotoh Y."/>
            <person name="Hayashi T."/>
        </authorList>
    </citation>
    <scope>NUCLEOTIDE SEQUENCE [LARGE SCALE GENOMIC DNA]</scope>
    <source>
        <strain evidence="8">JCM15654</strain>
    </source>
</reference>
<dbReference type="AlphaFoldDB" id="A0A100W5F5"/>
<dbReference type="Gene3D" id="1.10.357.10">
    <property type="entry name" value="Tetracycline Repressor, domain 2"/>
    <property type="match status" value="1"/>
</dbReference>
<proteinExistence type="predicted"/>